<organism evidence="3 4">
    <name type="scientific">Gryllus longicercus</name>
    <dbReference type="NCBI Taxonomy" id="2509291"/>
    <lineage>
        <taxon>Eukaryota</taxon>
        <taxon>Metazoa</taxon>
        <taxon>Ecdysozoa</taxon>
        <taxon>Arthropoda</taxon>
        <taxon>Hexapoda</taxon>
        <taxon>Insecta</taxon>
        <taxon>Pterygota</taxon>
        <taxon>Neoptera</taxon>
        <taxon>Polyneoptera</taxon>
        <taxon>Orthoptera</taxon>
        <taxon>Ensifera</taxon>
        <taxon>Gryllidea</taxon>
        <taxon>Grylloidea</taxon>
        <taxon>Gryllidae</taxon>
        <taxon>Gryllinae</taxon>
        <taxon>Gryllus</taxon>
    </lineage>
</organism>
<keyword evidence="2" id="KW-0812">Transmembrane</keyword>
<evidence type="ECO:0000313" key="3">
    <source>
        <dbReference type="EMBL" id="KAK7868032.1"/>
    </source>
</evidence>
<keyword evidence="2" id="KW-0472">Membrane</keyword>
<feature type="transmembrane region" description="Helical" evidence="2">
    <location>
        <begin position="21"/>
        <end position="40"/>
    </location>
</feature>
<keyword evidence="2" id="KW-1133">Transmembrane helix</keyword>
<proteinExistence type="predicted"/>
<feature type="compositionally biased region" description="Acidic residues" evidence="1">
    <location>
        <begin position="247"/>
        <end position="257"/>
    </location>
</feature>
<feature type="compositionally biased region" description="Basic and acidic residues" evidence="1">
    <location>
        <begin position="224"/>
        <end position="246"/>
    </location>
</feature>
<comment type="caution">
    <text evidence="3">The sequence shown here is derived from an EMBL/GenBank/DDBJ whole genome shotgun (WGS) entry which is preliminary data.</text>
</comment>
<feature type="transmembrane region" description="Helical" evidence="2">
    <location>
        <begin position="587"/>
        <end position="604"/>
    </location>
</feature>
<name>A0AAN9Z9M7_9ORTH</name>
<reference evidence="3 4" key="1">
    <citation type="submission" date="2024-03" db="EMBL/GenBank/DDBJ databases">
        <title>The genome assembly and annotation of the cricket Gryllus longicercus Weissman &amp; Gray.</title>
        <authorList>
            <person name="Szrajer S."/>
            <person name="Gray D."/>
            <person name="Ylla G."/>
        </authorList>
    </citation>
    <scope>NUCLEOTIDE SEQUENCE [LARGE SCALE GENOMIC DNA]</scope>
    <source>
        <strain evidence="3">DAG 2021-001</strain>
        <tissue evidence="3">Whole body minus gut</tissue>
    </source>
</reference>
<feature type="compositionally biased region" description="Polar residues" evidence="1">
    <location>
        <begin position="53"/>
        <end position="62"/>
    </location>
</feature>
<gene>
    <name evidence="3" type="ORF">R5R35_007483</name>
</gene>
<evidence type="ECO:0000256" key="2">
    <source>
        <dbReference type="SAM" id="Phobius"/>
    </source>
</evidence>
<feature type="transmembrane region" description="Helical" evidence="2">
    <location>
        <begin position="530"/>
        <end position="549"/>
    </location>
</feature>
<accession>A0AAN9Z9M7</accession>
<dbReference type="EMBL" id="JAZDUA010000101">
    <property type="protein sequence ID" value="KAK7868032.1"/>
    <property type="molecule type" value="Genomic_DNA"/>
</dbReference>
<evidence type="ECO:0000256" key="1">
    <source>
        <dbReference type="SAM" id="MobiDB-lite"/>
    </source>
</evidence>
<protein>
    <submittedName>
        <fullName evidence="3">Uncharacterized protein</fullName>
    </submittedName>
</protein>
<evidence type="ECO:0000313" key="4">
    <source>
        <dbReference type="Proteomes" id="UP001378592"/>
    </source>
</evidence>
<dbReference type="Proteomes" id="UP001378592">
    <property type="component" value="Unassembled WGS sequence"/>
</dbReference>
<feature type="region of interest" description="Disordered" evidence="1">
    <location>
        <begin position="224"/>
        <end position="271"/>
    </location>
</feature>
<keyword evidence="4" id="KW-1185">Reference proteome</keyword>
<sequence length="725" mass="81066">MQYSVTFNDTMRRRVKPGFRIPNTISVIVVVACALFSISVDCHLTLKHFSKETSLTTSTSQIHHSRAHSEVTRERESDVRGEALSSESDDVRGNVRDAVRDDTRDLLRADTRGNARSDVRGEVEGNMPIKPQGGKKVYVRSDIQGDDIRGVAQNDEWFGIRCSVQGNARVDRQDVGGHKQGDEGRIERADVWDDVQDKVRNDARDERGDVRRDVRANVWAGVRGGERGDARSDLQDDVHADSRGDDWADAQDGEWDSVQDNRQGDNQGDARNMWANVRGDMHGNDRSDARNVEWLSDRSNILDEVQGHLPTEVRGNKQMFVRGGTVWEVERENLWELVRSVVRGNAWGDVRRGARGNVRAGVRGDVRGNAQDDGQDAMRVDTQGDLVRDNRWGMEVRGDGQGGARDNVRNSVRDVMRGDAQNNERASVWDAMRGDARRNLRASVRGEMRNDARNNVRDSVRGDVQADDQSDARNDLHMYQQHYLLQLNSAAPVVMAVSKKARWGNLGKNPFTQEVPRSDPLPLWSLPIRVFGPLIWAGLLGAAFLYALAWRVVAGESLGASAAAALRAFSSCGGAPQDRVRATPQRLQLAAALLASGIVVIAVYQGRLFTMITNPEHYAEIDTFNQLADSGLPVFGPIVFSVSHFLESEGRNPQLLETVKRLSKLKSEVAQTNDIAIMVTQGKRLAWLEPKDAWDVYSKVVWLNQRMRPMRDRFGFTMNVVHARP</sequence>
<feature type="region of interest" description="Disordered" evidence="1">
    <location>
        <begin position="53"/>
        <end position="91"/>
    </location>
</feature>
<dbReference type="AlphaFoldDB" id="A0AAN9Z9M7"/>
<feature type="compositionally biased region" description="Basic and acidic residues" evidence="1">
    <location>
        <begin position="67"/>
        <end position="81"/>
    </location>
</feature>